<dbReference type="SUPFAM" id="SSF63965">
    <property type="entry name" value="Precorrin-8X methylmutase CbiC/CobH"/>
    <property type="match status" value="1"/>
</dbReference>
<dbReference type="InterPro" id="IPR036588">
    <property type="entry name" value="CobH/CbiC_sf"/>
</dbReference>
<accession>A0A1I6DMA4</accession>
<dbReference type="UniPathway" id="UPA00148"/>
<dbReference type="Proteomes" id="UP000199584">
    <property type="component" value="Unassembled WGS sequence"/>
</dbReference>
<evidence type="ECO:0000313" key="7">
    <source>
        <dbReference type="Proteomes" id="UP000199584"/>
    </source>
</evidence>
<name>A0A1I6DMA4_9FIRM</name>
<sequence length="206" mass="21786">MKYITHPGDIERESMAIIERNTPGLANWPVMEQAIVKRIVHTTGDFNIAPLVKIHPRAVASGLKAIHQGCTVFTDVNMVLAGLNKKKLAQFGIRTACRISDPDIAAEAARTGRTRAMIAIQRAGTLTGDIVIIGNAPTALFALCKLIDTGAARPALVIGTPVGFVGASESKELLVALDKVPYITVAGTRGGSTIAAAIMNALLYME</sequence>
<evidence type="ECO:0000256" key="2">
    <source>
        <dbReference type="ARBA" id="ARBA00009774"/>
    </source>
</evidence>
<evidence type="ECO:0000256" key="1">
    <source>
        <dbReference type="ARBA" id="ARBA00004953"/>
    </source>
</evidence>
<dbReference type="RefSeq" id="WP_092483342.1">
    <property type="nucleotide sequence ID" value="NZ_FOYM01000013.1"/>
</dbReference>
<reference evidence="7" key="1">
    <citation type="submission" date="2016-10" db="EMBL/GenBank/DDBJ databases">
        <authorList>
            <person name="Varghese N."/>
            <person name="Submissions S."/>
        </authorList>
    </citation>
    <scope>NUCLEOTIDE SEQUENCE [LARGE SCALE GENOMIC DNA]</scope>
    <source>
        <strain evidence="7">DSM 3669</strain>
    </source>
</reference>
<dbReference type="EMBL" id="FOYM01000013">
    <property type="protein sequence ID" value="SFR06526.1"/>
    <property type="molecule type" value="Genomic_DNA"/>
</dbReference>
<gene>
    <name evidence="6" type="ORF">SAMN05660706_11376</name>
</gene>
<dbReference type="PANTHER" id="PTHR43588:SF1">
    <property type="entry name" value="COBALT-PRECORRIN-8 METHYLMUTASE"/>
    <property type="match status" value="1"/>
</dbReference>
<comment type="similarity">
    <text evidence="2">Belongs to the CobH/CbiC family.</text>
</comment>
<evidence type="ECO:0000259" key="5">
    <source>
        <dbReference type="Pfam" id="PF02570"/>
    </source>
</evidence>
<organism evidence="6 7">
    <name type="scientific">Desulfoscipio geothermicus DSM 3669</name>
    <dbReference type="NCBI Taxonomy" id="1121426"/>
    <lineage>
        <taxon>Bacteria</taxon>
        <taxon>Bacillati</taxon>
        <taxon>Bacillota</taxon>
        <taxon>Clostridia</taxon>
        <taxon>Eubacteriales</taxon>
        <taxon>Desulfallaceae</taxon>
        <taxon>Desulfoscipio</taxon>
    </lineage>
</organism>
<dbReference type="GO" id="GO:0016993">
    <property type="term" value="F:precorrin-8X methylmutase activity"/>
    <property type="evidence" value="ECO:0007669"/>
    <property type="project" value="InterPro"/>
</dbReference>
<keyword evidence="7" id="KW-1185">Reference proteome</keyword>
<proteinExistence type="inferred from homology"/>
<keyword evidence="3" id="KW-0169">Cobalamin biosynthesis</keyword>
<protein>
    <submittedName>
        <fullName evidence="6">Precorrin-8X methylmutase</fullName>
    </submittedName>
</protein>
<evidence type="ECO:0000256" key="4">
    <source>
        <dbReference type="ARBA" id="ARBA00023235"/>
    </source>
</evidence>
<dbReference type="OrthoDB" id="9780708at2"/>
<keyword evidence="4" id="KW-0413">Isomerase</keyword>
<feature type="domain" description="Cobalamin biosynthesis precorrin-8X methylmutase CobH/CbiC" evidence="5">
    <location>
        <begin position="9"/>
        <end position="205"/>
    </location>
</feature>
<comment type="pathway">
    <text evidence="1">Cofactor biosynthesis; adenosylcobalamin biosynthesis.</text>
</comment>
<dbReference type="InterPro" id="IPR003722">
    <property type="entry name" value="Cbl_synth_CobH/CbiC"/>
</dbReference>
<dbReference type="Pfam" id="PF02570">
    <property type="entry name" value="CbiC"/>
    <property type="match status" value="1"/>
</dbReference>
<dbReference type="AlphaFoldDB" id="A0A1I6DMA4"/>
<evidence type="ECO:0000256" key="3">
    <source>
        <dbReference type="ARBA" id="ARBA00022573"/>
    </source>
</evidence>
<dbReference type="Gene3D" id="3.40.50.10230">
    <property type="entry name" value="Cobalamin biosynthesis CobH/CbiC, precorrin-8X methylmutase"/>
    <property type="match status" value="1"/>
</dbReference>
<evidence type="ECO:0000313" key="6">
    <source>
        <dbReference type="EMBL" id="SFR06526.1"/>
    </source>
</evidence>
<dbReference type="PANTHER" id="PTHR43588">
    <property type="entry name" value="COBALT-PRECORRIN-8 METHYLMUTASE"/>
    <property type="match status" value="1"/>
</dbReference>
<dbReference type="STRING" id="39060.SAMN05660706_11376"/>
<dbReference type="GO" id="GO:0009236">
    <property type="term" value="P:cobalamin biosynthetic process"/>
    <property type="evidence" value="ECO:0007669"/>
    <property type="project" value="UniProtKB-UniPathway"/>
</dbReference>